<name>A0ABN2N876_9MICO</name>
<comment type="caution">
    <text evidence="2">The sequence shown here is derived from an EMBL/GenBank/DDBJ whole genome shotgun (WGS) entry which is preliminary data.</text>
</comment>
<feature type="compositionally biased region" description="Basic and acidic residues" evidence="1">
    <location>
        <begin position="67"/>
        <end position="80"/>
    </location>
</feature>
<protein>
    <recommendedName>
        <fullName evidence="4">Meckel syndrome type 1 protein</fullName>
    </recommendedName>
</protein>
<feature type="compositionally biased region" description="Pro residues" evidence="1">
    <location>
        <begin position="284"/>
        <end position="293"/>
    </location>
</feature>
<accession>A0ABN2N876</accession>
<dbReference type="EMBL" id="BAAANL010000002">
    <property type="protein sequence ID" value="GAA1857191.1"/>
    <property type="molecule type" value="Genomic_DNA"/>
</dbReference>
<feature type="compositionally biased region" description="Basic and acidic residues" evidence="1">
    <location>
        <begin position="297"/>
        <end position="311"/>
    </location>
</feature>
<feature type="region of interest" description="Disordered" evidence="1">
    <location>
        <begin position="278"/>
        <end position="311"/>
    </location>
</feature>
<feature type="compositionally biased region" description="Low complexity" evidence="1">
    <location>
        <begin position="133"/>
        <end position="173"/>
    </location>
</feature>
<gene>
    <name evidence="2" type="ORF">GCM10009751_13170</name>
</gene>
<organism evidence="2 3">
    <name type="scientific">Myceligenerans crystallogenes</name>
    <dbReference type="NCBI Taxonomy" id="316335"/>
    <lineage>
        <taxon>Bacteria</taxon>
        <taxon>Bacillati</taxon>
        <taxon>Actinomycetota</taxon>
        <taxon>Actinomycetes</taxon>
        <taxon>Micrococcales</taxon>
        <taxon>Promicromonosporaceae</taxon>
        <taxon>Myceligenerans</taxon>
    </lineage>
</organism>
<keyword evidence="3" id="KW-1185">Reference proteome</keyword>
<feature type="region of interest" description="Disordered" evidence="1">
    <location>
        <begin position="11"/>
        <end position="215"/>
    </location>
</feature>
<dbReference type="Proteomes" id="UP001501094">
    <property type="component" value="Unassembled WGS sequence"/>
</dbReference>
<feature type="compositionally biased region" description="Low complexity" evidence="1">
    <location>
        <begin position="11"/>
        <end position="23"/>
    </location>
</feature>
<evidence type="ECO:0008006" key="4">
    <source>
        <dbReference type="Google" id="ProtNLM"/>
    </source>
</evidence>
<evidence type="ECO:0000256" key="1">
    <source>
        <dbReference type="SAM" id="MobiDB-lite"/>
    </source>
</evidence>
<evidence type="ECO:0000313" key="3">
    <source>
        <dbReference type="Proteomes" id="UP001501094"/>
    </source>
</evidence>
<dbReference type="RefSeq" id="WP_344100805.1">
    <property type="nucleotide sequence ID" value="NZ_BAAANL010000002.1"/>
</dbReference>
<sequence>MADVFDRIAARASGAAGPALTARRASRFERAPADAAAPAREIGPAERELPFPERVAGSLPAAPAWDEAARDEVTAARPHETSPPSRDIAPDQGEPTPRRSARPETAQPSVPGDRTAPAPRPALVARSEPTNRPTAPATDAPAAEAVATEAATTVAAAADAPPTRAPAARQPAPSREPVVTRAATRPAEPADPGEPASDTGVRDPGSPPATRTIDPAELLARYVAPALVEAGAVTRREADRLVAVPSGRRNRRAHEVGLDQLDVPAAGDVHVHIDRLEVRRDEPAAPPQAPAGPPQVDHADYLDRQRSRWSR</sequence>
<reference evidence="2 3" key="1">
    <citation type="journal article" date="2019" name="Int. J. Syst. Evol. Microbiol.">
        <title>The Global Catalogue of Microorganisms (GCM) 10K type strain sequencing project: providing services to taxonomists for standard genome sequencing and annotation.</title>
        <authorList>
            <consortium name="The Broad Institute Genomics Platform"/>
            <consortium name="The Broad Institute Genome Sequencing Center for Infectious Disease"/>
            <person name="Wu L."/>
            <person name="Ma J."/>
        </authorList>
    </citation>
    <scope>NUCLEOTIDE SEQUENCE [LARGE SCALE GENOMIC DNA]</scope>
    <source>
        <strain evidence="2 3">JCM 14326</strain>
    </source>
</reference>
<proteinExistence type="predicted"/>
<feature type="compositionally biased region" description="Low complexity" evidence="1">
    <location>
        <begin position="33"/>
        <end position="42"/>
    </location>
</feature>
<evidence type="ECO:0000313" key="2">
    <source>
        <dbReference type="EMBL" id="GAA1857191.1"/>
    </source>
</evidence>